<dbReference type="EC" id="4.4.1.13" evidence="2"/>
<dbReference type="GO" id="GO:0047804">
    <property type="term" value="F:cysteine-S-conjugate beta-lyase activity"/>
    <property type="evidence" value="ECO:0007669"/>
    <property type="project" value="UniProtKB-EC"/>
</dbReference>
<evidence type="ECO:0000256" key="5">
    <source>
        <dbReference type="ARBA" id="ARBA00037974"/>
    </source>
</evidence>
<keyword evidence="8" id="KW-1185">Reference proteome</keyword>
<dbReference type="EMBL" id="BOSE01000019">
    <property type="protein sequence ID" value="GIP19678.1"/>
    <property type="molecule type" value="Genomic_DNA"/>
</dbReference>
<feature type="domain" description="Aminotransferase class I/classII large" evidence="6">
    <location>
        <begin position="39"/>
        <end position="373"/>
    </location>
</feature>
<keyword evidence="3" id="KW-0663">Pyridoxal phosphate</keyword>
<comment type="caution">
    <text evidence="7">The sequence shown here is derived from an EMBL/GenBank/DDBJ whole genome shotgun (WGS) entry which is preliminary data.</text>
</comment>
<dbReference type="AlphaFoldDB" id="A0A919YTA9"/>
<dbReference type="InterPro" id="IPR015421">
    <property type="entry name" value="PyrdxlP-dep_Trfase_major"/>
</dbReference>
<evidence type="ECO:0000313" key="8">
    <source>
        <dbReference type="Proteomes" id="UP000683139"/>
    </source>
</evidence>
<keyword evidence="7" id="KW-0808">Transferase</keyword>
<dbReference type="Proteomes" id="UP000683139">
    <property type="component" value="Unassembled WGS sequence"/>
</dbReference>
<name>A0A919YTA9_9BACL</name>
<comment type="cofactor">
    <cofactor evidence="1">
        <name>pyridoxal 5'-phosphate</name>
        <dbReference type="ChEBI" id="CHEBI:597326"/>
    </cofactor>
</comment>
<dbReference type="GO" id="GO:0008483">
    <property type="term" value="F:transaminase activity"/>
    <property type="evidence" value="ECO:0007669"/>
    <property type="project" value="UniProtKB-KW"/>
</dbReference>
<evidence type="ECO:0000259" key="6">
    <source>
        <dbReference type="Pfam" id="PF00155"/>
    </source>
</evidence>
<dbReference type="InterPro" id="IPR051798">
    <property type="entry name" value="Class-II_PLP-Dep_Aminotrans"/>
</dbReference>
<dbReference type="SUPFAM" id="SSF53383">
    <property type="entry name" value="PLP-dependent transferases"/>
    <property type="match status" value="1"/>
</dbReference>
<accession>A0A919YTA9</accession>
<dbReference type="Pfam" id="PF00155">
    <property type="entry name" value="Aminotran_1_2"/>
    <property type="match status" value="1"/>
</dbReference>
<dbReference type="PANTHER" id="PTHR43525:SF1">
    <property type="entry name" value="PROTEIN MALY"/>
    <property type="match status" value="1"/>
</dbReference>
<protein>
    <recommendedName>
        <fullName evidence="2">cysteine-S-conjugate beta-lyase</fullName>
        <ecNumber evidence="2">4.4.1.13</ecNumber>
    </recommendedName>
</protein>
<dbReference type="CDD" id="cd00609">
    <property type="entry name" value="AAT_like"/>
    <property type="match status" value="1"/>
</dbReference>
<evidence type="ECO:0000256" key="4">
    <source>
        <dbReference type="ARBA" id="ARBA00023239"/>
    </source>
</evidence>
<dbReference type="RefSeq" id="WP_213520649.1">
    <property type="nucleotide sequence ID" value="NZ_BOSE01000019.1"/>
</dbReference>
<organism evidence="7 8">
    <name type="scientific">Paenibacillus montaniterrae</name>
    <dbReference type="NCBI Taxonomy" id="429341"/>
    <lineage>
        <taxon>Bacteria</taxon>
        <taxon>Bacillati</taxon>
        <taxon>Bacillota</taxon>
        <taxon>Bacilli</taxon>
        <taxon>Bacillales</taxon>
        <taxon>Paenibacillaceae</taxon>
        <taxon>Paenibacillus</taxon>
    </lineage>
</organism>
<dbReference type="Gene3D" id="3.40.640.10">
    <property type="entry name" value="Type I PLP-dependent aspartate aminotransferase-like (Major domain)"/>
    <property type="match status" value="1"/>
</dbReference>
<dbReference type="InterPro" id="IPR015422">
    <property type="entry name" value="PyrdxlP-dep_Trfase_small"/>
</dbReference>
<proteinExistence type="inferred from homology"/>
<reference evidence="7" key="1">
    <citation type="submission" date="2021-03" db="EMBL/GenBank/DDBJ databases">
        <title>Antimicrobial resistance genes in bacteria isolated from Japanese honey, and their potential for conferring macrolide and lincosamide resistance in the American foulbrood pathogen Paenibacillus larvae.</title>
        <authorList>
            <person name="Okamoto M."/>
            <person name="Kumagai M."/>
            <person name="Kanamori H."/>
            <person name="Takamatsu D."/>
        </authorList>
    </citation>
    <scope>NUCLEOTIDE SEQUENCE</scope>
    <source>
        <strain evidence="7">J40TS1</strain>
    </source>
</reference>
<dbReference type="NCBIfam" id="TIGR04350">
    <property type="entry name" value="C_S_lyase_PatB"/>
    <property type="match status" value="1"/>
</dbReference>
<sequence length="390" mass="44324">MSYNFDEVIDRRNTRSYKWDQVKPLFGDESILPLWVADMDFYSPPAVRKVIRERAEVGIYGYSIRSQSYLESVTGWFQRRHNWSFQTDWIIDVPSVVTTLSLAVDLFTEPGDSVVLQSPVYYPFYDVIKGNGRKVERNPLLLINGRYEMDFVQLEQLFAAGAKMILLCNPHNPGGRVWERETLQRLAELALKYKVIVVSDEIHCDLTFPGHPHTPFASLSEEVADITITALAATKTFNLPGLHTSFAMISNAQMRAKFDQRVKVLSIHMASHFAQDAVQAAYNESEQWLDDMLVYVKSNMDYAIDYLAEHAPMIKPLVSEGTYLLWLDCRAISEEPAVLKELMHKKAKVAFNEGSMFGVEGAGWLRVNLACPRSILVQALQQFAEAVKAV</sequence>
<evidence type="ECO:0000313" key="7">
    <source>
        <dbReference type="EMBL" id="GIP19678.1"/>
    </source>
</evidence>
<dbReference type="InterPro" id="IPR015424">
    <property type="entry name" value="PyrdxlP-dep_Trfase"/>
</dbReference>
<dbReference type="Gene3D" id="3.90.1150.10">
    <property type="entry name" value="Aspartate Aminotransferase, domain 1"/>
    <property type="match status" value="1"/>
</dbReference>
<dbReference type="InterPro" id="IPR027619">
    <property type="entry name" value="C-S_lyase_PatB-like"/>
</dbReference>
<evidence type="ECO:0000256" key="3">
    <source>
        <dbReference type="ARBA" id="ARBA00022898"/>
    </source>
</evidence>
<dbReference type="PANTHER" id="PTHR43525">
    <property type="entry name" value="PROTEIN MALY"/>
    <property type="match status" value="1"/>
</dbReference>
<evidence type="ECO:0000256" key="2">
    <source>
        <dbReference type="ARBA" id="ARBA00012224"/>
    </source>
</evidence>
<evidence type="ECO:0000256" key="1">
    <source>
        <dbReference type="ARBA" id="ARBA00001933"/>
    </source>
</evidence>
<keyword evidence="4" id="KW-0456">Lyase</keyword>
<keyword evidence="7" id="KW-0032">Aminotransferase</keyword>
<comment type="similarity">
    <text evidence="5">Belongs to the class-II pyridoxal-phosphate-dependent aminotransferase family. MalY/PatB cystathionine beta-lyase subfamily.</text>
</comment>
<dbReference type="GO" id="GO:0030170">
    <property type="term" value="F:pyridoxal phosphate binding"/>
    <property type="evidence" value="ECO:0007669"/>
    <property type="project" value="InterPro"/>
</dbReference>
<dbReference type="InterPro" id="IPR004839">
    <property type="entry name" value="Aminotransferase_I/II_large"/>
</dbReference>
<gene>
    <name evidence="7" type="ORF">J40TS1_53200</name>
</gene>